<proteinExistence type="predicted"/>
<name>A0ABQ5LDC6_9GAMM</name>
<keyword evidence="2" id="KW-1185">Reference proteome</keyword>
<protein>
    <submittedName>
        <fullName evidence="1">Uncharacterized protein</fullName>
    </submittedName>
</protein>
<accession>A0ABQ5LDC6</accession>
<evidence type="ECO:0000313" key="2">
    <source>
        <dbReference type="Proteomes" id="UP001059610"/>
    </source>
</evidence>
<gene>
    <name evidence="1" type="ORF">SOASR032_01910</name>
</gene>
<dbReference type="EMBL" id="BRLJ01000001">
    <property type="protein sequence ID" value="GKX61622.1"/>
    <property type="molecule type" value="Genomic_DNA"/>
</dbReference>
<dbReference type="Proteomes" id="UP001059610">
    <property type="component" value="Unassembled WGS sequence"/>
</dbReference>
<organism evidence="1 2">
    <name type="scientific">Pragia fontium</name>
    <dbReference type="NCBI Taxonomy" id="82985"/>
    <lineage>
        <taxon>Bacteria</taxon>
        <taxon>Pseudomonadati</taxon>
        <taxon>Pseudomonadota</taxon>
        <taxon>Gammaproteobacteria</taxon>
        <taxon>Enterobacterales</taxon>
        <taxon>Budviciaceae</taxon>
        <taxon>Pragia</taxon>
    </lineage>
</organism>
<comment type="caution">
    <text evidence="1">The sequence shown here is derived from an EMBL/GenBank/DDBJ whole genome shotgun (WGS) entry which is preliminary data.</text>
</comment>
<evidence type="ECO:0000313" key="1">
    <source>
        <dbReference type="EMBL" id="GKX61622.1"/>
    </source>
</evidence>
<sequence length="43" mass="4891">MIKTNNTFEKTDLIIDSKNNRRMITFSGIQGDDYEPTNPASTI</sequence>
<reference evidence="1" key="1">
    <citation type="submission" date="2022-06" db="EMBL/GenBank/DDBJ databases">
        <title>Draft genome sequences of Pragia fontium str. JCM24417.</title>
        <authorList>
            <person name="Wakabayashi Y."/>
            <person name="Kojima K."/>
        </authorList>
    </citation>
    <scope>NUCLEOTIDE SEQUENCE</scope>
    <source>
        <strain evidence="1">JCM 24417</strain>
    </source>
</reference>